<keyword evidence="1" id="KW-0812">Transmembrane</keyword>
<evidence type="ECO:0000256" key="1">
    <source>
        <dbReference type="SAM" id="Phobius"/>
    </source>
</evidence>
<dbReference type="AlphaFoldDB" id="A0A9W6Z3Q4"/>
<evidence type="ECO:0000313" key="2">
    <source>
        <dbReference type="EMBL" id="GMH46724.1"/>
    </source>
</evidence>
<evidence type="ECO:0000313" key="3">
    <source>
        <dbReference type="Proteomes" id="UP001165082"/>
    </source>
</evidence>
<feature type="transmembrane region" description="Helical" evidence="1">
    <location>
        <begin position="26"/>
        <end position="47"/>
    </location>
</feature>
<feature type="transmembrane region" description="Helical" evidence="1">
    <location>
        <begin position="59"/>
        <end position="79"/>
    </location>
</feature>
<evidence type="ECO:0008006" key="4">
    <source>
        <dbReference type="Google" id="ProtNLM"/>
    </source>
</evidence>
<dbReference type="EMBL" id="BRXZ01003068">
    <property type="protein sequence ID" value="GMH46724.1"/>
    <property type="molecule type" value="Genomic_DNA"/>
</dbReference>
<keyword evidence="3" id="KW-1185">Reference proteome</keyword>
<sequence length="248" mass="27941">MGSMLFRSVWMFSKAAETDGMIGFKILSRLSTLLQLTSVSFLVYRWFKSTFVPGVGSSGRAVFRFFVVLNLVFYIAILATTRSDNAAHKRADMVYRVNSTLLTFCFVVISVATIVYGNRLKTIIKGTQNEDIISVALPKIAAVSWSLFVCFLLRAVCYTYTPVTGQYETPSEGLDSVMYPILFYQFPEIVPAIVVGWSMLSDRNEMGLKQRWLRLWRRGPCGKKDGDEMDIVIDDEIGNIRTTEVIGA</sequence>
<proteinExistence type="predicted"/>
<dbReference type="OrthoDB" id="189924at2759"/>
<keyword evidence="1" id="KW-0472">Membrane</keyword>
<organism evidence="2 3">
    <name type="scientific">Triparma retinervis</name>
    <dbReference type="NCBI Taxonomy" id="2557542"/>
    <lineage>
        <taxon>Eukaryota</taxon>
        <taxon>Sar</taxon>
        <taxon>Stramenopiles</taxon>
        <taxon>Ochrophyta</taxon>
        <taxon>Bolidophyceae</taxon>
        <taxon>Parmales</taxon>
        <taxon>Triparmaceae</taxon>
        <taxon>Triparma</taxon>
    </lineage>
</organism>
<keyword evidence="1" id="KW-1133">Transmembrane helix</keyword>
<gene>
    <name evidence="2" type="ORF">TrRE_jg12337</name>
</gene>
<comment type="caution">
    <text evidence="2">The sequence shown here is derived from an EMBL/GenBank/DDBJ whole genome shotgun (WGS) entry which is preliminary data.</text>
</comment>
<reference evidence="2" key="1">
    <citation type="submission" date="2022-07" db="EMBL/GenBank/DDBJ databases">
        <title>Genome analysis of Parmales, a sister group of diatoms, reveals the evolutionary specialization of diatoms from phago-mixotrophs to photoautotrophs.</title>
        <authorList>
            <person name="Ban H."/>
            <person name="Sato S."/>
            <person name="Yoshikawa S."/>
            <person name="Kazumasa Y."/>
            <person name="Nakamura Y."/>
            <person name="Ichinomiya M."/>
            <person name="Saitoh K."/>
            <person name="Sato N."/>
            <person name="Blanc-Mathieu R."/>
            <person name="Endo H."/>
            <person name="Kuwata A."/>
            <person name="Ogata H."/>
        </authorList>
    </citation>
    <scope>NUCLEOTIDE SEQUENCE</scope>
</reference>
<name>A0A9W6Z3Q4_9STRA</name>
<feature type="transmembrane region" description="Helical" evidence="1">
    <location>
        <begin position="140"/>
        <end position="161"/>
    </location>
</feature>
<dbReference type="Proteomes" id="UP001165082">
    <property type="component" value="Unassembled WGS sequence"/>
</dbReference>
<protein>
    <recommendedName>
        <fullName evidence="4">THH1/TOM1/TOM3 domain-containing protein</fullName>
    </recommendedName>
</protein>
<accession>A0A9W6Z3Q4</accession>
<feature type="transmembrane region" description="Helical" evidence="1">
    <location>
        <begin position="99"/>
        <end position="119"/>
    </location>
</feature>